<dbReference type="AlphaFoldDB" id="A0A3S5HJM0"/>
<feature type="signal peptide" evidence="4">
    <location>
        <begin position="1"/>
        <end position="19"/>
    </location>
</feature>
<feature type="domain" description="EGF-like" evidence="5">
    <location>
        <begin position="140"/>
        <end position="182"/>
    </location>
</feature>
<dbReference type="InterPro" id="IPR009030">
    <property type="entry name" value="Growth_fac_rcpt_cys_sf"/>
</dbReference>
<dbReference type="GO" id="GO:0005509">
    <property type="term" value="F:calcium ion binding"/>
    <property type="evidence" value="ECO:0007669"/>
    <property type="project" value="InterPro"/>
</dbReference>
<dbReference type="InterPro" id="IPR000742">
    <property type="entry name" value="EGF"/>
</dbReference>
<dbReference type="InterPro" id="IPR006212">
    <property type="entry name" value="Furin_repeat"/>
</dbReference>
<dbReference type="PROSITE" id="PS50026">
    <property type="entry name" value="EGF_3"/>
    <property type="match status" value="1"/>
</dbReference>
<name>A0A3S5HJM0_LOCMI</name>
<dbReference type="GO" id="GO:0048731">
    <property type="term" value="P:system development"/>
    <property type="evidence" value="ECO:0007669"/>
    <property type="project" value="UniProtKB-ARBA"/>
</dbReference>
<evidence type="ECO:0000259" key="5">
    <source>
        <dbReference type="PROSITE" id="PS50026"/>
    </source>
</evidence>
<dbReference type="InterPro" id="IPR002049">
    <property type="entry name" value="LE_dom"/>
</dbReference>
<feature type="chain" id="PRO_5018695591" evidence="4">
    <location>
        <begin position="20"/>
        <end position="363"/>
    </location>
</feature>
<evidence type="ECO:0000256" key="2">
    <source>
        <dbReference type="ARBA" id="ARBA00023157"/>
    </source>
</evidence>
<reference evidence="6" key="1">
    <citation type="journal article" date="2018" name="J. Neurochem.">
        <title>Identification and functional study of three nAChR regulators, ubiquilin-1, PICK1 and CRELD2, in Locusta migratoria mamilensis dorsal unpaired median neurons.</title>
        <authorList>
            <person name="Yu N."/>
            <person name="Wang X."/>
            <person name="Bao H."/>
            <person name="Liu Z."/>
        </authorList>
    </citation>
    <scope>NUCLEOTIDE SEQUENCE</scope>
</reference>
<evidence type="ECO:0000256" key="1">
    <source>
        <dbReference type="ARBA" id="ARBA00022536"/>
    </source>
</evidence>
<dbReference type="SUPFAM" id="SSF57184">
    <property type="entry name" value="Growth factor receptor domain"/>
    <property type="match status" value="1"/>
</dbReference>
<comment type="caution">
    <text evidence="3">Lacks conserved residue(s) required for the propagation of feature annotation.</text>
</comment>
<dbReference type="EMBL" id="MH536102">
    <property type="protein sequence ID" value="AZK16229.1"/>
    <property type="molecule type" value="mRNA"/>
</dbReference>
<dbReference type="PROSITE" id="PS01248">
    <property type="entry name" value="EGF_LAM_1"/>
    <property type="match status" value="1"/>
</dbReference>
<feature type="disulfide bond" evidence="3">
    <location>
        <begin position="172"/>
        <end position="181"/>
    </location>
</feature>
<dbReference type="PROSITE" id="PS00022">
    <property type="entry name" value="EGF_1"/>
    <property type="match status" value="1"/>
</dbReference>
<protein>
    <submittedName>
        <fullName evidence="6">CRELD2</fullName>
    </submittedName>
</protein>
<dbReference type="CDD" id="cd00064">
    <property type="entry name" value="FU"/>
    <property type="match status" value="1"/>
</dbReference>
<keyword evidence="1 3" id="KW-0245">EGF-like domain</keyword>
<sequence length="363" mass="40002">MNRKAILLMLVTHLLYALSDDKVDKLHSLKLPPCQACRGLVASFKKGLERTARGKFEGGDAAWEEEKLGSYASSELRLVEIQELLCSDVERGKNQCHLLAEDAEQLIEEWWSNGQKQDLYSWLCVEKMEFCCPENHFGSDCTPCPGYPDNICGKNGKCKGAGTRKGNGKCLCDPGYAGDNCDRCNETSYEAYRDDTKLLCSPCHMSCVNGCSEAGPKGCSSCKEGWLKDEKMGCIDVDECLSLDRACNKNQFCVNNEGSFSCLECDRACDGCYGDGPDLCIKCGKGYRKEDNMCVDEMEARQNFHAKLTRYLTYFGLCVATCIVLQKNTLVAGAIGLSVALYISVSEYTLRSAPASSPILNNV</sequence>
<proteinExistence type="evidence at transcript level"/>
<evidence type="ECO:0000256" key="3">
    <source>
        <dbReference type="PROSITE-ProRule" id="PRU00076"/>
    </source>
</evidence>
<dbReference type="GO" id="GO:0048513">
    <property type="term" value="P:animal organ development"/>
    <property type="evidence" value="ECO:0007669"/>
    <property type="project" value="UniProtKB-ARBA"/>
</dbReference>
<keyword evidence="2 3" id="KW-1015">Disulfide bond</keyword>
<dbReference type="SMART" id="SM00261">
    <property type="entry name" value="FU"/>
    <property type="match status" value="2"/>
</dbReference>
<evidence type="ECO:0000313" key="6">
    <source>
        <dbReference type="EMBL" id="AZK16229.1"/>
    </source>
</evidence>
<keyword evidence="4" id="KW-0732">Signal</keyword>
<dbReference type="PROSITE" id="PS01187">
    <property type="entry name" value="EGF_CA"/>
    <property type="match status" value="1"/>
</dbReference>
<dbReference type="InterPro" id="IPR018097">
    <property type="entry name" value="EGF_Ca-bd_CS"/>
</dbReference>
<organism evidence="6">
    <name type="scientific">Locusta migratoria manilensis</name>
    <name type="common">Oriental migratory locust</name>
    <dbReference type="NCBI Taxonomy" id="229990"/>
    <lineage>
        <taxon>Eukaryota</taxon>
        <taxon>Metazoa</taxon>
        <taxon>Ecdysozoa</taxon>
        <taxon>Arthropoda</taxon>
        <taxon>Hexapoda</taxon>
        <taxon>Insecta</taxon>
        <taxon>Pterygota</taxon>
        <taxon>Neoptera</taxon>
        <taxon>Polyneoptera</taxon>
        <taxon>Orthoptera</taxon>
        <taxon>Caelifera</taxon>
        <taxon>Acrididea</taxon>
        <taxon>Acridomorpha</taxon>
        <taxon>Acridoidea</taxon>
        <taxon>Acrididae</taxon>
        <taxon>Oedipodinae</taxon>
        <taxon>Locusta</taxon>
    </lineage>
</organism>
<evidence type="ECO:0000256" key="4">
    <source>
        <dbReference type="SAM" id="SignalP"/>
    </source>
</evidence>
<accession>A0A3S5HJM0</accession>